<evidence type="ECO:0000313" key="2">
    <source>
        <dbReference type="Proteomes" id="UP001057402"/>
    </source>
</evidence>
<dbReference type="EMBL" id="CM042885">
    <property type="protein sequence ID" value="KAI4364793.1"/>
    <property type="molecule type" value="Genomic_DNA"/>
</dbReference>
<gene>
    <name evidence="1" type="ORF">MLD38_020839</name>
</gene>
<accession>A0ACB9QMA3</accession>
<comment type="caution">
    <text evidence="1">The sequence shown here is derived from an EMBL/GenBank/DDBJ whole genome shotgun (WGS) entry which is preliminary data.</text>
</comment>
<reference evidence="2" key="1">
    <citation type="journal article" date="2023" name="Front. Plant Sci.">
        <title>Chromosomal-level genome assembly of Melastoma candidum provides insights into trichome evolution.</title>
        <authorList>
            <person name="Zhong Y."/>
            <person name="Wu W."/>
            <person name="Sun C."/>
            <person name="Zou P."/>
            <person name="Liu Y."/>
            <person name="Dai S."/>
            <person name="Zhou R."/>
        </authorList>
    </citation>
    <scope>NUCLEOTIDE SEQUENCE [LARGE SCALE GENOMIC DNA]</scope>
</reference>
<protein>
    <submittedName>
        <fullName evidence="1">Uncharacterized protein</fullName>
    </submittedName>
</protein>
<proteinExistence type="predicted"/>
<keyword evidence="2" id="KW-1185">Reference proteome</keyword>
<dbReference type="Proteomes" id="UP001057402">
    <property type="component" value="Chromosome 6"/>
</dbReference>
<name>A0ACB9QMA3_9MYRT</name>
<sequence length="77" mass="8139">MEHRDSSLGTIGVILLFITGVPLLFAGVGLACDVDKCKLDCPPNTYPTCVFGTCGCDTYPPTKQEVGAEDLPIPKVP</sequence>
<organism evidence="1 2">
    <name type="scientific">Melastoma candidum</name>
    <dbReference type="NCBI Taxonomy" id="119954"/>
    <lineage>
        <taxon>Eukaryota</taxon>
        <taxon>Viridiplantae</taxon>
        <taxon>Streptophyta</taxon>
        <taxon>Embryophyta</taxon>
        <taxon>Tracheophyta</taxon>
        <taxon>Spermatophyta</taxon>
        <taxon>Magnoliopsida</taxon>
        <taxon>eudicotyledons</taxon>
        <taxon>Gunneridae</taxon>
        <taxon>Pentapetalae</taxon>
        <taxon>rosids</taxon>
        <taxon>malvids</taxon>
        <taxon>Myrtales</taxon>
        <taxon>Melastomataceae</taxon>
        <taxon>Melastomatoideae</taxon>
        <taxon>Melastomateae</taxon>
        <taxon>Melastoma</taxon>
    </lineage>
</organism>
<evidence type="ECO:0000313" key="1">
    <source>
        <dbReference type="EMBL" id="KAI4364793.1"/>
    </source>
</evidence>